<keyword evidence="5" id="KW-1185">Reference proteome</keyword>
<dbReference type="GO" id="GO:0070402">
    <property type="term" value="F:NADPH binding"/>
    <property type="evidence" value="ECO:0007669"/>
    <property type="project" value="TreeGrafter"/>
</dbReference>
<evidence type="ECO:0000259" key="3">
    <source>
        <dbReference type="SMART" id="SM00829"/>
    </source>
</evidence>
<dbReference type="GO" id="GO:0016651">
    <property type="term" value="F:oxidoreductase activity, acting on NAD(P)H"/>
    <property type="evidence" value="ECO:0007669"/>
    <property type="project" value="TreeGrafter"/>
</dbReference>
<dbReference type="OrthoDB" id="9780520at2"/>
<dbReference type="SUPFAM" id="SSF51735">
    <property type="entry name" value="NAD(P)-binding Rossmann-fold domains"/>
    <property type="match status" value="1"/>
</dbReference>
<evidence type="ECO:0000256" key="2">
    <source>
        <dbReference type="ARBA" id="ARBA00023002"/>
    </source>
</evidence>
<dbReference type="EC" id="1.3.1.103" evidence="4"/>
<evidence type="ECO:0000313" key="4">
    <source>
        <dbReference type="EMBL" id="AMY22603.1"/>
    </source>
</evidence>
<dbReference type="PANTHER" id="PTHR48106:SF8">
    <property type="entry name" value="OS02G0805600 PROTEIN"/>
    <property type="match status" value="1"/>
</dbReference>
<dbReference type="SUPFAM" id="SSF50129">
    <property type="entry name" value="GroES-like"/>
    <property type="match status" value="1"/>
</dbReference>
<dbReference type="PATRIC" id="fig|1653479.3.peg.1308"/>
<dbReference type="SMART" id="SM00829">
    <property type="entry name" value="PKS_ER"/>
    <property type="match status" value="1"/>
</dbReference>
<dbReference type="InterPro" id="IPR014189">
    <property type="entry name" value="Quinone_OxRdtase_PIG3"/>
</dbReference>
<dbReference type="InterPro" id="IPR011032">
    <property type="entry name" value="GroES-like_sf"/>
</dbReference>
<dbReference type="InterPro" id="IPR013149">
    <property type="entry name" value="ADH-like_C"/>
</dbReference>
<feature type="domain" description="Enoyl reductase (ER)" evidence="3">
    <location>
        <begin position="10"/>
        <end position="326"/>
    </location>
</feature>
<reference evidence="5" key="2">
    <citation type="submission" date="2016-04" db="EMBL/GenBank/DDBJ databases">
        <title>Complete Genome and Plasmid Sequences for Rhodococcus fascians D188 and Draft Sequences for Rhodococcus spp. Isolates PBTS 1 and PBTS 2.</title>
        <authorList>
            <person name="Stamer R."/>
            <person name="Vereecke D."/>
            <person name="Zhang Y."/>
            <person name="Schilkey F."/>
            <person name="Devitt N."/>
            <person name="Randall J."/>
        </authorList>
    </citation>
    <scope>NUCLEOTIDE SEQUENCE [LARGE SCALE GENOMIC DNA]</scope>
    <source>
        <strain evidence="5">PBTS2</strain>
    </source>
</reference>
<gene>
    <name evidence="4" type="ORF">A3Q41_01295</name>
</gene>
<protein>
    <submittedName>
        <fullName evidence="4">2-haloacrylate reductase</fullName>
        <ecNumber evidence="4">1.3.1.103</ecNumber>
    </submittedName>
</protein>
<keyword evidence="2 4" id="KW-0560">Oxidoreductase</keyword>
<dbReference type="NCBIfam" id="TIGR02824">
    <property type="entry name" value="quinone_pig3"/>
    <property type="match status" value="1"/>
</dbReference>
<dbReference type="Gene3D" id="3.90.180.10">
    <property type="entry name" value="Medium-chain alcohol dehydrogenases, catalytic domain"/>
    <property type="match status" value="1"/>
</dbReference>
<name>A0A143QHH7_RHOFA</name>
<dbReference type="RefSeq" id="WP_048319190.1">
    <property type="nucleotide sequence ID" value="NZ_CP015220.1"/>
</dbReference>
<dbReference type="EMBL" id="CP015220">
    <property type="protein sequence ID" value="AMY22603.1"/>
    <property type="molecule type" value="Genomic_DNA"/>
</dbReference>
<dbReference type="Pfam" id="PF08240">
    <property type="entry name" value="ADH_N"/>
    <property type="match status" value="1"/>
</dbReference>
<dbReference type="Pfam" id="PF00107">
    <property type="entry name" value="ADH_zinc_N"/>
    <property type="match status" value="1"/>
</dbReference>
<evidence type="ECO:0000256" key="1">
    <source>
        <dbReference type="ARBA" id="ARBA00022857"/>
    </source>
</evidence>
<dbReference type="AlphaFoldDB" id="A0A143QHH7"/>
<dbReference type="CDD" id="cd05276">
    <property type="entry name" value="p53_inducible_oxidoreductase"/>
    <property type="match status" value="1"/>
</dbReference>
<keyword evidence="1" id="KW-0521">NADP</keyword>
<organism evidence="4 5">
    <name type="scientific">Rhodococcoides fascians</name>
    <name type="common">Rhodococcus fascians</name>
    <dbReference type="NCBI Taxonomy" id="1828"/>
    <lineage>
        <taxon>Bacteria</taxon>
        <taxon>Bacillati</taxon>
        <taxon>Actinomycetota</taxon>
        <taxon>Actinomycetes</taxon>
        <taxon>Mycobacteriales</taxon>
        <taxon>Nocardiaceae</taxon>
        <taxon>Rhodococcoides</taxon>
    </lineage>
</organism>
<dbReference type="KEGG" id="rhs:A3Q41_01295"/>
<proteinExistence type="predicted"/>
<dbReference type="InterPro" id="IPR036291">
    <property type="entry name" value="NAD(P)-bd_dom_sf"/>
</dbReference>
<accession>A0A143QHH7</accession>
<sequence>MRAITLKEFGDPDVMEWTEVPDPRPARGQVIVDVSATAVNRADLMQRQGNYPPPPGASEILGLECSGIISELGDGVSGWNVGDRVCALLAGGGYAEQVAVPATQLFPIPAGLDLHVAAALPEVASTVWSNLVMDAHMRSGQVLLIHGGGSGIGTHAIQVAKQLGVTVAVTAGSKYKLDMCADLGADILIDYKNQDFVTEIRSQTNDHGADLILDNMGAKYLDRNLDALAMDGTVVTIGMQGGVKGELNFGKLIAKRGSVHAAGLRGRPETGPSSKADIVADMTAHLWPMISEGRVTAVVHAEIPITEAAQGHRMLDDAETIGKVILRVQ</sequence>
<dbReference type="PANTHER" id="PTHR48106">
    <property type="entry name" value="QUINONE OXIDOREDUCTASE PIG3-RELATED"/>
    <property type="match status" value="1"/>
</dbReference>
<dbReference type="Gene3D" id="3.40.50.720">
    <property type="entry name" value="NAD(P)-binding Rossmann-like Domain"/>
    <property type="match status" value="1"/>
</dbReference>
<dbReference type="InterPro" id="IPR013154">
    <property type="entry name" value="ADH-like_N"/>
</dbReference>
<dbReference type="InterPro" id="IPR020843">
    <property type="entry name" value="ER"/>
</dbReference>
<dbReference type="Proteomes" id="UP000076038">
    <property type="component" value="Chromosome"/>
</dbReference>
<reference evidence="4 5" key="1">
    <citation type="journal article" date="2016" name="Genome Announc.">
        <title>Complete Genome and Plasmid Sequences for Rhodococcus fascians D188 and Draft Sequences for Rhodococcus Isolates PBTS 1 and PBTS 2.</title>
        <authorList>
            <person name="Stamler R.A."/>
            <person name="Vereecke D."/>
            <person name="Zhang Y."/>
            <person name="Schilkey F."/>
            <person name="Devitt N."/>
            <person name="Randall J.J."/>
        </authorList>
    </citation>
    <scope>NUCLEOTIDE SEQUENCE [LARGE SCALE GENOMIC DNA]</scope>
    <source>
        <strain evidence="4 5">PBTS2</strain>
    </source>
</reference>
<evidence type="ECO:0000313" key="5">
    <source>
        <dbReference type="Proteomes" id="UP000076038"/>
    </source>
</evidence>
<dbReference type="GO" id="GO:0102523">
    <property type="term" value="F:2-chloroacrylate reductase activity"/>
    <property type="evidence" value="ECO:0007669"/>
    <property type="project" value="UniProtKB-EC"/>
</dbReference>